<evidence type="ECO:0000313" key="4">
    <source>
        <dbReference type="Proteomes" id="UP000193450"/>
    </source>
</evidence>
<dbReference type="Proteomes" id="UP000193450">
    <property type="component" value="Chromosome"/>
</dbReference>
<evidence type="ECO:0000259" key="2">
    <source>
        <dbReference type="Pfam" id="PF14317"/>
    </source>
</evidence>
<reference evidence="3 4" key="1">
    <citation type="submission" date="2016-11" db="EMBL/GenBank/DDBJ databases">
        <title>Trade-off between light-utilization and light-protection in marine flavobacteria.</title>
        <authorList>
            <person name="Kumagai Y."/>
        </authorList>
    </citation>
    <scope>NUCLEOTIDE SEQUENCE [LARGE SCALE GENOMIC DNA]</scope>
    <source>
        <strain evidence="3 4">NBRC 107125</strain>
    </source>
</reference>
<gene>
    <name evidence="3" type="ORF">BST96_14475</name>
</gene>
<dbReference type="RefSeq" id="WP_085759388.1">
    <property type="nucleotide sequence ID" value="NZ_CP019343.1"/>
</dbReference>
<organism evidence="3 4">
    <name type="scientific">Oceanicoccus sagamiensis</name>
    <dbReference type="NCBI Taxonomy" id="716816"/>
    <lineage>
        <taxon>Bacteria</taxon>
        <taxon>Pseudomonadati</taxon>
        <taxon>Pseudomonadota</taxon>
        <taxon>Gammaproteobacteria</taxon>
        <taxon>Cellvibrionales</taxon>
        <taxon>Spongiibacteraceae</taxon>
        <taxon>Oceanicoccus</taxon>
    </lineage>
</organism>
<dbReference type="STRING" id="716816.BST96_14475"/>
<keyword evidence="1" id="KW-1133">Transmembrane helix</keyword>
<dbReference type="Pfam" id="PF14317">
    <property type="entry name" value="YcxB"/>
    <property type="match status" value="1"/>
</dbReference>
<dbReference type="KEGG" id="osg:BST96_14475"/>
<dbReference type="EMBL" id="CP019343">
    <property type="protein sequence ID" value="ARN75215.1"/>
    <property type="molecule type" value="Genomic_DNA"/>
</dbReference>
<keyword evidence="1" id="KW-0472">Membrane</keyword>
<keyword evidence="1" id="KW-0812">Transmembrane</keyword>
<protein>
    <recommendedName>
        <fullName evidence="2">YcxB-like C-terminal domain-containing protein</fullName>
    </recommendedName>
</protein>
<dbReference type="InterPro" id="IPR025588">
    <property type="entry name" value="YcxB-like_C"/>
</dbReference>
<name>A0A1X9NH85_9GAMM</name>
<feature type="domain" description="YcxB-like C-terminal" evidence="2">
    <location>
        <begin position="98"/>
        <end position="150"/>
    </location>
</feature>
<accession>A0A1X9NH85</accession>
<dbReference type="OrthoDB" id="6118195at2"/>
<dbReference type="AlphaFoldDB" id="A0A1X9NH85"/>
<keyword evidence="4" id="KW-1185">Reference proteome</keyword>
<proteinExistence type="predicted"/>
<feature type="transmembrane region" description="Helical" evidence="1">
    <location>
        <begin position="35"/>
        <end position="51"/>
    </location>
</feature>
<evidence type="ECO:0000256" key="1">
    <source>
        <dbReference type="SAM" id="Phobius"/>
    </source>
</evidence>
<evidence type="ECO:0000313" key="3">
    <source>
        <dbReference type="EMBL" id="ARN75215.1"/>
    </source>
</evidence>
<sequence>MTEINSDNSSYYVLNREYFSECYDQSAKTDTGLKAYRKALFFFIVAGIFFMQALEAYVAWFLLCLGFVELLSVRYKRSWWIARQMFSRAAGSKVTVQIDDQGIFIHSPHKQQRMLWETINQIKATEKGFLIELNGSTSYLSRIGLDKKALDKLTEKVQPGPKQ</sequence>